<dbReference type="SUPFAM" id="SSF56645">
    <property type="entry name" value="Acyl-CoA dehydrogenase NM domain-like"/>
    <property type="match status" value="1"/>
</dbReference>
<evidence type="ECO:0000256" key="5">
    <source>
        <dbReference type="ARBA" id="ARBA00023002"/>
    </source>
</evidence>
<keyword evidence="4" id="KW-0274">FAD</keyword>
<dbReference type="Gene3D" id="1.20.140.10">
    <property type="entry name" value="Butyryl-CoA Dehydrogenase, subunit A, domain 3"/>
    <property type="match status" value="1"/>
</dbReference>
<gene>
    <name evidence="8" type="ORF">GGQ66_004138</name>
</gene>
<dbReference type="Gene3D" id="1.10.540.10">
    <property type="entry name" value="Acyl-CoA dehydrogenase/oxidase, N-terminal domain"/>
    <property type="match status" value="1"/>
</dbReference>
<organism evidence="8 9">
    <name type="scientific">Allorhizobium borbori</name>
    <dbReference type="NCBI Taxonomy" id="485907"/>
    <lineage>
        <taxon>Bacteria</taxon>
        <taxon>Pseudomonadati</taxon>
        <taxon>Pseudomonadota</taxon>
        <taxon>Alphaproteobacteria</taxon>
        <taxon>Hyphomicrobiales</taxon>
        <taxon>Rhizobiaceae</taxon>
        <taxon>Rhizobium/Agrobacterium group</taxon>
        <taxon>Allorhizobium</taxon>
    </lineage>
</organism>
<evidence type="ECO:0000256" key="4">
    <source>
        <dbReference type="ARBA" id="ARBA00022827"/>
    </source>
</evidence>
<dbReference type="InterPro" id="IPR009100">
    <property type="entry name" value="AcylCoA_DH/oxidase_NM_dom_sf"/>
</dbReference>
<dbReference type="GO" id="GO:0003995">
    <property type="term" value="F:acyl-CoA dehydrogenase activity"/>
    <property type="evidence" value="ECO:0007669"/>
    <property type="project" value="TreeGrafter"/>
</dbReference>
<comment type="cofactor">
    <cofactor evidence="1">
        <name>FAD</name>
        <dbReference type="ChEBI" id="CHEBI:57692"/>
    </cofactor>
</comment>
<evidence type="ECO:0000256" key="1">
    <source>
        <dbReference type="ARBA" id="ARBA00001974"/>
    </source>
</evidence>
<name>A0A7W6K5H7_9HYPH</name>
<dbReference type="InterPro" id="IPR037069">
    <property type="entry name" value="AcylCoA_DH/ox_N_sf"/>
</dbReference>
<dbReference type="Gene3D" id="2.40.110.10">
    <property type="entry name" value="Butyryl-CoA Dehydrogenase, subunit A, domain 2"/>
    <property type="match status" value="1"/>
</dbReference>
<dbReference type="InterPro" id="IPR036250">
    <property type="entry name" value="AcylCo_DH-like_C"/>
</dbReference>
<keyword evidence="9" id="KW-1185">Reference proteome</keyword>
<dbReference type="PANTHER" id="PTHR43884">
    <property type="entry name" value="ACYL-COA DEHYDROGENASE"/>
    <property type="match status" value="1"/>
</dbReference>
<reference evidence="8 9" key="1">
    <citation type="submission" date="2020-08" db="EMBL/GenBank/DDBJ databases">
        <title>Genomic Encyclopedia of Type Strains, Phase IV (KMG-IV): sequencing the most valuable type-strain genomes for metagenomic binning, comparative biology and taxonomic classification.</title>
        <authorList>
            <person name="Goeker M."/>
        </authorList>
    </citation>
    <scope>NUCLEOTIDE SEQUENCE [LARGE SCALE GENOMIC DNA]</scope>
    <source>
        <strain evidence="8 9">DSM 26385</strain>
    </source>
</reference>
<feature type="domain" description="Acyl-CoA dehydrogenase/oxidase N-terminal" evidence="7">
    <location>
        <begin position="6"/>
        <end position="91"/>
    </location>
</feature>
<dbReference type="InterPro" id="IPR013786">
    <property type="entry name" value="AcylCoA_DH/ox_N"/>
</dbReference>
<feature type="domain" description="Acyl-CoA dehydrogenase/oxidase C-terminal" evidence="6">
    <location>
        <begin position="202"/>
        <end position="341"/>
    </location>
</feature>
<accession>A0A7W6K5H7</accession>
<dbReference type="Proteomes" id="UP000584824">
    <property type="component" value="Unassembled WGS sequence"/>
</dbReference>
<dbReference type="Pfam" id="PF02771">
    <property type="entry name" value="Acyl-CoA_dh_N"/>
    <property type="match status" value="1"/>
</dbReference>
<keyword evidence="3" id="KW-0285">Flavoprotein</keyword>
<evidence type="ECO:0000256" key="2">
    <source>
        <dbReference type="ARBA" id="ARBA00009347"/>
    </source>
</evidence>
<dbReference type="InterPro" id="IPR046373">
    <property type="entry name" value="Acyl-CoA_Oxase/DH_mid-dom_sf"/>
</dbReference>
<evidence type="ECO:0000259" key="6">
    <source>
        <dbReference type="Pfam" id="PF00441"/>
    </source>
</evidence>
<dbReference type="PANTHER" id="PTHR43884:SF20">
    <property type="entry name" value="ACYL-COA DEHYDROGENASE FADE28"/>
    <property type="match status" value="1"/>
</dbReference>
<evidence type="ECO:0000256" key="3">
    <source>
        <dbReference type="ARBA" id="ARBA00022630"/>
    </source>
</evidence>
<dbReference type="Pfam" id="PF00441">
    <property type="entry name" value="Acyl-CoA_dh_1"/>
    <property type="match status" value="1"/>
</dbReference>
<evidence type="ECO:0000259" key="7">
    <source>
        <dbReference type="Pfam" id="PF02771"/>
    </source>
</evidence>
<dbReference type="SUPFAM" id="SSF47203">
    <property type="entry name" value="Acyl-CoA dehydrogenase C-terminal domain-like"/>
    <property type="match status" value="1"/>
</dbReference>
<evidence type="ECO:0000313" key="9">
    <source>
        <dbReference type="Proteomes" id="UP000584824"/>
    </source>
</evidence>
<keyword evidence="5" id="KW-0560">Oxidoreductase</keyword>
<dbReference type="GO" id="GO:0050660">
    <property type="term" value="F:flavin adenine dinucleotide binding"/>
    <property type="evidence" value="ECO:0007669"/>
    <property type="project" value="InterPro"/>
</dbReference>
<dbReference type="EMBL" id="JACIDU010000023">
    <property type="protein sequence ID" value="MBB4105551.1"/>
    <property type="molecule type" value="Genomic_DNA"/>
</dbReference>
<sequence length="349" mass="36559">MTDLAEIEMIRDSARAFVPPGGDLVRIRGLRFGEAGFDPAIYRQMAEMGWLMLRLPEEEGGLGLGMRAYCALAAVLGAGLVPEPLIHANLAVRLLGAGVGDAVLAGTRIVLPAWQAGFDGLDLAAGVTGAAGGLSGEKRFVYQAAGADAFLVTGAEGGWLVEAGAEGVSLECEGTQDGGHFGSLRLAGVSAERIDLIDPAAALDEAALATSAYLLGVAETAFEMTLDYLRVRKQFDKPIGSFQSLQHRATDLKMQLALLRAGVDMAAGALDAGVDDARRSALVSQVKVRAADTAMLVAREAVQMHGAIGFTDEHDVGLFVRKAMTLANQFGSAAFHRRRFAAMQPYAAA</sequence>
<protein>
    <submittedName>
        <fullName evidence="8">Alkylation response protein AidB-like acyl-CoA dehydrogenase</fullName>
    </submittedName>
</protein>
<evidence type="ECO:0000313" key="8">
    <source>
        <dbReference type="EMBL" id="MBB4105551.1"/>
    </source>
</evidence>
<dbReference type="InterPro" id="IPR009075">
    <property type="entry name" value="AcylCo_DH/oxidase_C"/>
</dbReference>
<dbReference type="AlphaFoldDB" id="A0A7W6K5H7"/>
<comment type="similarity">
    <text evidence="2">Belongs to the acyl-CoA dehydrogenase family.</text>
</comment>
<comment type="caution">
    <text evidence="8">The sequence shown here is derived from an EMBL/GenBank/DDBJ whole genome shotgun (WGS) entry which is preliminary data.</text>
</comment>
<dbReference type="RefSeq" id="WP_183795125.1">
    <property type="nucleotide sequence ID" value="NZ_JACIDU010000023.1"/>
</dbReference>
<proteinExistence type="inferred from homology"/>